<keyword evidence="7" id="KW-0406">Ion transport</keyword>
<evidence type="ECO:0000256" key="2">
    <source>
        <dbReference type="ARBA" id="ARBA00022448"/>
    </source>
</evidence>
<feature type="transmembrane region" description="Helical" evidence="10">
    <location>
        <begin position="403"/>
        <end position="425"/>
    </location>
</feature>
<evidence type="ECO:0000313" key="12">
    <source>
        <dbReference type="Proteomes" id="UP000288071"/>
    </source>
</evidence>
<dbReference type="Proteomes" id="UP000288071">
    <property type="component" value="Unassembled WGS sequence"/>
</dbReference>
<dbReference type="GO" id="GO:0015297">
    <property type="term" value="F:antiporter activity"/>
    <property type="evidence" value="ECO:0007669"/>
    <property type="project" value="UniProtKB-KW"/>
</dbReference>
<comment type="subcellular location">
    <subcellularLocation>
        <location evidence="1">Cell inner membrane</location>
        <topology evidence="1">Multi-pass membrane protein</topology>
    </subcellularLocation>
</comment>
<feature type="transmembrane region" description="Helical" evidence="10">
    <location>
        <begin position="202"/>
        <end position="224"/>
    </location>
</feature>
<evidence type="ECO:0000256" key="10">
    <source>
        <dbReference type="SAM" id="Phobius"/>
    </source>
</evidence>
<dbReference type="InterPro" id="IPR050222">
    <property type="entry name" value="MATE_MdtK"/>
</dbReference>
<feature type="transmembrane region" description="Helical" evidence="10">
    <location>
        <begin position="364"/>
        <end position="382"/>
    </location>
</feature>
<dbReference type="EMBL" id="SAVA01000008">
    <property type="protein sequence ID" value="RWR50756.1"/>
    <property type="molecule type" value="Genomic_DNA"/>
</dbReference>
<dbReference type="PIRSF" id="PIRSF006603">
    <property type="entry name" value="DinF"/>
    <property type="match status" value="1"/>
</dbReference>
<feature type="transmembrane region" description="Helical" evidence="10">
    <location>
        <begin position="101"/>
        <end position="120"/>
    </location>
</feature>
<gene>
    <name evidence="11" type="ORF">EOW66_14080</name>
</gene>
<reference evidence="11" key="2">
    <citation type="submission" date="2019-01" db="EMBL/GenBank/DDBJ databases">
        <authorList>
            <person name="Li Y."/>
        </authorList>
    </citation>
    <scope>NUCLEOTIDE SEQUENCE [LARGE SCALE GENOMIC DNA]</scope>
    <source>
        <strain evidence="11">CGMCC 1.12963</strain>
    </source>
</reference>
<dbReference type="GO" id="GO:0006811">
    <property type="term" value="P:monoatomic ion transport"/>
    <property type="evidence" value="ECO:0007669"/>
    <property type="project" value="UniProtKB-KW"/>
</dbReference>
<dbReference type="PANTHER" id="PTHR43298:SF2">
    <property type="entry name" value="FMN_FAD EXPORTER YEEO-RELATED"/>
    <property type="match status" value="1"/>
</dbReference>
<dbReference type="NCBIfam" id="TIGR00797">
    <property type="entry name" value="matE"/>
    <property type="match status" value="1"/>
</dbReference>
<evidence type="ECO:0000256" key="3">
    <source>
        <dbReference type="ARBA" id="ARBA00022449"/>
    </source>
</evidence>
<dbReference type="Pfam" id="PF01554">
    <property type="entry name" value="MatE"/>
    <property type="match status" value="2"/>
</dbReference>
<dbReference type="AlphaFoldDB" id="A0A3S3LSE8"/>
<name>A0A3S3LSE8_9RHOB</name>
<protein>
    <recommendedName>
        <fullName evidence="9">Multidrug-efflux transporter</fullName>
    </recommendedName>
</protein>
<dbReference type="GO" id="GO:0042910">
    <property type="term" value="F:xenobiotic transmembrane transporter activity"/>
    <property type="evidence" value="ECO:0007669"/>
    <property type="project" value="InterPro"/>
</dbReference>
<feature type="transmembrane region" description="Helical" evidence="10">
    <location>
        <begin position="140"/>
        <end position="157"/>
    </location>
</feature>
<proteinExistence type="predicted"/>
<evidence type="ECO:0000313" key="11">
    <source>
        <dbReference type="EMBL" id="RWR50756.1"/>
    </source>
</evidence>
<keyword evidence="6 10" id="KW-1133">Transmembrane helix</keyword>
<reference evidence="11" key="1">
    <citation type="submission" date="2019-01" db="EMBL/GenBank/DDBJ databases">
        <title>Sinorhodobacter populi sp. nov. isolated from the symptomatic bark tissue of Populus euramericana canker.</title>
        <authorList>
            <person name="Xu G."/>
        </authorList>
    </citation>
    <scope>NUCLEOTIDE SEQUENCE [LARGE SCALE GENOMIC DNA]</scope>
    <source>
        <strain evidence="11">CGMCC 1.12963</strain>
    </source>
</reference>
<dbReference type="PANTHER" id="PTHR43298">
    <property type="entry name" value="MULTIDRUG RESISTANCE PROTEIN NORM-RELATED"/>
    <property type="match status" value="1"/>
</dbReference>
<keyword evidence="8 10" id="KW-0472">Membrane</keyword>
<feature type="transmembrane region" description="Helical" evidence="10">
    <location>
        <begin position="59"/>
        <end position="80"/>
    </location>
</feature>
<feature type="transmembrane region" description="Helical" evidence="10">
    <location>
        <begin position="169"/>
        <end position="190"/>
    </location>
</feature>
<keyword evidence="5 10" id="KW-0812">Transmembrane</keyword>
<dbReference type="InterPro" id="IPR048279">
    <property type="entry name" value="MdtK-like"/>
</dbReference>
<comment type="caution">
    <text evidence="11">The sequence shown here is derived from an EMBL/GenBank/DDBJ whole genome shotgun (WGS) entry which is preliminary data.</text>
</comment>
<feature type="transmembrane region" description="Helical" evidence="10">
    <location>
        <begin position="21"/>
        <end position="39"/>
    </location>
</feature>
<keyword evidence="2" id="KW-0813">Transport</keyword>
<evidence type="ECO:0000256" key="9">
    <source>
        <dbReference type="ARBA" id="ARBA00031636"/>
    </source>
</evidence>
<dbReference type="GO" id="GO:0005886">
    <property type="term" value="C:plasma membrane"/>
    <property type="evidence" value="ECO:0007669"/>
    <property type="project" value="UniProtKB-SubCell"/>
</dbReference>
<keyword evidence="3" id="KW-0050">Antiport</keyword>
<dbReference type="InterPro" id="IPR002528">
    <property type="entry name" value="MATE_fam"/>
</dbReference>
<evidence type="ECO:0000256" key="8">
    <source>
        <dbReference type="ARBA" id="ARBA00023136"/>
    </source>
</evidence>
<feature type="transmembrane region" description="Helical" evidence="10">
    <location>
        <begin position="244"/>
        <end position="261"/>
    </location>
</feature>
<keyword evidence="4" id="KW-1003">Cell membrane</keyword>
<feature type="transmembrane region" description="Helical" evidence="10">
    <location>
        <begin position="431"/>
        <end position="452"/>
    </location>
</feature>
<keyword evidence="12" id="KW-1185">Reference proteome</keyword>
<evidence type="ECO:0000256" key="6">
    <source>
        <dbReference type="ARBA" id="ARBA00022989"/>
    </source>
</evidence>
<evidence type="ECO:0000256" key="5">
    <source>
        <dbReference type="ARBA" id="ARBA00022692"/>
    </source>
</evidence>
<evidence type="ECO:0000256" key="7">
    <source>
        <dbReference type="ARBA" id="ARBA00023065"/>
    </source>
</evidence>
<evidence type="ECO:0000256" key="1">
    <source>
        <dbReference type="ARBA" id="ARBA00004429"/>
    </source>
</evidence>
<sequence length="460" mass="49268">MFSPQAQIPPARLSLAAHIRALLALGLPLVGSNLAQMALHVTDTMMLGRYGVAELAAAVLASGLFFILFILGSGFSYAVMGQIAAALGAGDETQVRRDARMALWLSILFGLAMMPVMAFSGPLLRLLGQAPETAALAQQYLRVAMLGMVPALIIAVLRAYLSAQLRTQMVMWVTLVGVGLNAALNWALIFGHWGAPEMGLRGAALASVVVQIVTAALLMIYAAWLPDLRRFRLFQRFWRPDWEAFRAVFRVGMPIGLTALFETGMFQASAVMMGWIGTEQLAAHGIALELASIMFMVHLGLSNAATVQVGRARGARDFARLRMGAAVAQLLSFLFALLSVSLFLGAPQLLIAPFLDGTKPEAQAILGFATRLLAVAALFQLFDSTQVMAMGLLRGVQDTRVPMWVAGACYWLIGIPAGYALAFVLGLGGVGLWLGLACGLVCAATILILRFWRGPWLHAA</sequence>
<dbReference type="RefSeq" id="WP_128156955.1">
    <property type="nucleotide sequence ID" value="NZ_JBHSOM010000004.1"/>
</dbReference>
<organism evidence="11 12">
    <name type="scientific">Paenirhodobacter huangdaonensis</name>
    <dbReference type="NCBI Taxonomy" id="2501515"/>
    <lineage>
        <taxon>Bacteria</taxon>
        <taxon>Pseudomonadati</taxon>
        <taxon>Pseudomonadota</taxon>
        <taxon>Alphaproteobacteria</taxon>
        <taxon>Rhodobacterales</taxon>
        <taxon>Rhodobacter group</taxon>
        <taxon>Paenirhodobacter</taxon>
    </lineage>
</organism>
<feature type="transmembrane region" description="Helical" evidence="10">
    <location>
        <begin position="281"/>
        <end position="301"/>
    </location>
</feature>
<dbReference type="CDD" id="cd13131">
    <property type="entry name" value="MATE_NorM_like"/>
    <property type="match status" value="1"/>
</dbReference>
<feature type="transmembrane region" description="Helical" evidence="10">
    <location>
        <begin position="321"/>
        <end position="344"/>
    </location>
</feature>
<evidence type="ECO:0000256" key="4">
    <source>
        <dbReference type="ARBA" id="ARBA00022475"/>
    </source>
</evidence>
<accession>A0A3S3LSE8</accession>